<sequence length="327" mass="37652">MEADELAPNIKEYKQIFYDMAEEFKWTDKKVLMLAASVYVMHDQRFSPRQFKELCEYIKKESGLFSPLKSDLRFTVAALLDVHGEAPKEKYDKLHHVYDKLVEHGFKKGNFTYIAALIILTGERLQAEDDQMNRALTIYKEMKNEHPFLTAKEDYPLAFLLSKTDGEVKDVVNRVEFFYKKLSQDVFRKGNDLQFLSHILSLDEEHENERLVERAGHIYDQMKHLSIKPKTVHYPEIGLLSLFNEGTKELETIKAVKKDLDQSKHFKWNKDINFKMAVNLSVSHRLKDSSIAATGLFTTIESIMQAQQAAMMAGMVGAVAASNTTNT</sequence>
<gene>
    <name evidence="1" type="ORF">GCM10010954_03920</name>
</gene>
<dbReference type="InterPro" id="IPR025062">
    <property type="entry name" value="DUF4003"/>
</dbReference>
<comment type="caution">
    <text evidence="1">The sequence shown here is derived from an EMBL/GenBank/DDBJ whole genome shotgun (WGS) entry which is preliminary data.</text>
</comment>
<evidence type="ECO:0000313" key="2">
    <source>
        <dbReference type="Proteomes" id="UP000660110"/>
    </source>
</evidence>
<evidence type="ECO:0008006" key="3">
    <source>
        <dbReference type="Google" id="ProtNLM"/>
    </source>
</evidence>
<dbReference type="AlphaFoldDB" id="A0A917AXX6"/>
<keyword evidence="2" id="KW-1185">Reference proteome</keyword>
<reference evidence="1" key="1">
    <citation type="journal article" date="2014" name="Int. J. Syst. Evol. Microbiol.">
        <title>Complete genome sequence of Corynebacterium casei LMG S-19264T (=DSM 44701T), isolated from a smear-ripened cheese.</title>
        <authorList>
            <consortium name="US DOE Joint Genome Institute (JGI-PGF)"/>
            <person name="Walter F."/>
            <person name="Albersmeier A."/>
            <person name="Kalinowski J."/>
            <person name="Ruckert C."/>
        </authorList>
    </citation>
    <scope>NUCLEOTIDE SEQUENCE</scope>
    <source>
        <strain evidence="1">CGMCC 1.12153</strain>
    </source>
</reference>
<dbReference type="Pfam" id="PF13170">
    <property type="entry name" value="DUF4003"/>
    <property type="match status" value="1"/>
</dbReference>
<protein>
    <recommendedName>
        <fullName evidence="3">DUF4003 domain-containing protein</fullName>
    </recommendedName>
</protein>
<proteinExistence type="predicted"/>
<organism evidence="1 2">
    <name type="scientific">Halobacillus andaensis</name>
    <dbReference type="NCBI Taxonomy" id="1176239"/>
    <lineage>
        <taxon>Bacteria</taxon>
        <taxon>Bacillati</taxon>
        <taxon>Bacillota</taxon>
        <taxon>Bacilli</taxon>
        <taxon>Bacillales</taxon>
        <taxon>Bacillaceae</taxon>
        <taxon>Halobacillus</taxon>
    </lineage>
</organism>
<reference evidence="1" key="2">
    <citation type="submission" date="2020-09" db="EMBL/GenBank/DDBJ databases">
        <authorList>
            <person name="Sun Q."/>
            <person name="Zhou Y."/>
        </authorList>
    </citation>
    <scope>NUCLEOTIDE SEQUENCE</scope>
    <source>
        <strain evidence="1">CGMCC 1.12153</strain>
    </source>
</reference>
<evidence type="ECO:0000313" key="1">
    <source>
        <dbReference type="EMBL" id="GGF08631.1"/>
    </source>
</evidence>
<name>A0A917AXX6_HALAA</name>
<dbReference type="Proteomes" id="UP000660110">
    <property type="component" value="Unassembled WGS sequence"/>
</dbReference>
<dbReference type="EMBL" id="BMEL01000001">
    <property type="protein sequence ID" value="GGF08631.1"/>
    <property type="molecule type" value="Genomic_DNA"/>
</dbReference>
<dbReference type="RefSeq" id="WP_188375778.1">
    <property type="nucleotide sequence ID" value="NZ_BMEL01000001.1"/>
</dbReference>
<accession>A0A917AXX6</accession>